<keyword evidence="10" id="KW-0813">Transport</keyword>
<evidence type="ECO:0000313" key="13">
    <source>
        <dbReference type="EMBL" id="GES37385.1"/>
    </source>
</evidence>
<dbReference type="PROSITE" id="PS01033">
    <property type="entry name" value="GLOBIN"/>
    <property type="match status" value="1"/>
</dbReference>
<evidence type="ECO:0000259" key="12">
    <source>
        <dbReference type="PROSITE" id="PS51384"/>
    </source>
</evidence>
<evidence type="ECO:0000256" key="1">
    <source>
        <dbReference type="ARBA" id="ARBA00006401"/>
    </source>
</evidence>
<evidence type="ECO:0000256" key="6">
    <source>
        <dbReference type="ARBA" id="ARBA00023004"/>
    </source>
</evidence>
<name>A0ABQ0YLT4_9NOCA</name>
<dbReference type="CDD" id="cd14782">
    <property type="entry name" value="FHb-globin_2"/>
    <property type="match status" value="1"/>
</dbReference>
<dbReference type="InterPro" id="IPR000971">
    <property type="entry name" value="Globin"/>
</dbReference>
<keyword evidence="6" id="KW-0408">Iron</keyword>
<accession>A0ABQ0YLT4</accession>
<dbReference type="InterPro" id="IPR009050">
    <property type="entry name" value="Globin-like_sf"/>
</dbReference>
<dbReference type="Gene3D" id="2.40.30.10">
    <property type="entry name" value="Translation factors"/>
    <property type="match status" value="1"/>
</dbReference>
<evidence type="ECO:0000256" key="10">
    <source>
        <dbReference type="RuleBase" id="RU000356"/>
    </source>
</evidence>
<dbReference type="EC" id="1.14.12.17" evidence="2"/>
<dbReference type="PANTHER" id="PTHR43396:SF3">
    <property type="entry name" value="FLAVOHEMOPROTEIN"/>
    <property type="match status" value="1"/>
</dbReference>
<dbReference type="PROSITE" id="PS51384">
    <property type="entry name" value="FAD_FR"/>
    <property type="match status" value="1"/>
</dbReference>
<organism evidence="13 14">
    <name type="scientific">Rhodococcus aetherivorans</name>
    <dbReference type="NCBI Taxonomy" id="191292"/>
    <lineage>
        <taxon>Bacteria</taxon>
        <taxon>Bacillati</taxon>
        <taxon>Actinomycetota</taxon>
        <taxon>Actinomycetes</taxon>
        <taxon>Mycobacteriales</taxon>
        <taxon>Nocardiaceae</taxon>
        <taxon>Rhodococcus</taxon>
    </lineage>
</organism>
<comment type="similarity">
    <text evidence="1">In the C-terminal section; belongs to the flavoprotein pyridine nucleotide cytochrome reductase family.</text>
</comment>
<dbReference type="InterPro" id="IPR017927">
    <property type="entry name" value="FAD-bd_FR_type"/>
</dbReference>
<evidence type="ECO:0000256" key="3">
    <source>
        <dbReference type="ARBA" id="ARBA00022617"/>
    </source>
</evidence>
<dbReference type="GO" id="GO:0008941">
    <property type="term" value="F:nitric oxide dioxygenase NAD(P)H activity"/>
    <property type="evidence" value="ECO:0007669"/>
    <property type="project" value="UniProtKB-EC"/>
</dbReference>
<comment type="catalytic activity">
    <reaction evidence="8">
        <text>2 nitric oxide + NADH + 2 O2 = 2 nitrate + NAD(+) + H(+)</text>
        <dbReference type="Rhea" id="RHEA:19469"/>
        <dbReference type="ChEBI" id="CHEBI:15378"/>
        <dbReference type="ChEBI" id="CHEBI:15379"/>
        <dbReference type="ChEBI" id="CHEBI:16480"/>
        <dbReference type="ChEBI" id="CHEBI:17632"/>
        <dbReference type="ChEBI" id="CHEBI:57540"/>
        <dbReference type="ChEBI" id="CHEBI:57945"/>
        <dbReference type="EC" id="1.14.12.17"/>
    </reaction>
</comment>
<sequence>MLSVESADVVRATLPVVGAAIGDITPIFYRRMFAAHPELERDLFNRGNQAQGDQQRALAGAIAAYATLLVSENVPQPDDLLARIANKHASLGIIADQYEIVHKHLFEAIVEVLGEAVTPEVAAAWDEVYWEMARALISIEDGLYRDAGVEPGQVWQRLVVTRRVQESPDTVSFVLANPDGTTLPAARPGQYVSVAVRLPDGARQIRQYSLTRAPERTSWGITVKAIGPSTAEDGTEIPAGEVSVFLHHNVFEGDELDVSLPFGDLVLDDSSDPLLLISAGIGCTPIIGMLHYLARTETDRYVTVLHADRAPSRHAHRQELVELVDRLPGAKLHHWYEDLGVRPATDTTRLGRIDMDEIEIRPDSRVYLCGPLPFMESVRTSLLARNVPEGNIRYEVFGPDKWLP</sequence>
<evidence type="ECO:0000256" key="5">
    <source>
        <dbReference type="ARBA" id="ARBA00022723"/>
    </source>
</evidence>
<comment type="similarity">
    <text evidence="10">Belongs to the globin family.</text>
</comment>
<keyword evidence="4 10" id="KW-0561">Oxygen transport</keyword>
<dbReference type="PANTHER" id="PTHR43396">
    <property type="entry name" value="FLAVOHEMOPROTEIN"/>
    <property type="match status" value="1"/>
</dbReference>
<protein>
    <recommendedName>
        <fullName evidence="2">nitric oxide dioxygenase</fullName>
        <ecNumber evidence="2">1.14.12.17</ecNumber>
    </recommendedName>
</protein>
<evidence type="ECO:0000256" key="4">
    <source>
        <dbReference type="ARBA" id="ARBA00022621"/>
    </source>
</evidence>
<keyword evidence="3 10" id="KW-0349">Heme</keyword>
<dbReference type="Gene3D" id="3.40.50.80">
    <property type="entry name" value="Nucleotide-binding domain of ferredoxin-NADP reductase (FNR) module"/>
    <property type="match status" value="1"/>
</dbReference>
<dbReference type="Pfam" id="PF00042">
    <property type="entry name" value="Globin"/>
    <property type="match status" value="1"/>
</dbReference>
<dbReference type="SUPFAM" id="SSF46458">
    <property type="entry name" value="Globin-like"/>
    <property type="match status" value="1"/>
</dbReference>
<dbReference type="InterPro" id="IPR001433">
    <property type="entry name" value="OxRdtase_FAD/NAD-bd"/>
</dbReference>
<dbReference type="InterPro" id="IPR039261">
    <property type="entry name" value="FNR_nucleotide-bd"/>
</dbReference>
<keyword evidence="14" id="KW-1185">Reference proteome</keyword>
<feature type="domain" description="Globin" evidence="11">
    <location>
        <begin position="1"/>
        <end position="141"/>
    </location>
</feature>
<evidence type="ECO:0000256" key="8">
    <source>
        <dbReference type="ARBA" id="ARBA00048649"/>
    </source>
</evidence>
<comment type="catalytic activity">
    <reaction evidence="9">
        <text>2 nitric oxide + NADPH + 2 O2 = 2 nitrate + NADP(+) + H(+)</text>
        <dbReference type="Rhea" id="RHEA:19465"/>
        <dbReference type="ChEBI" id="CHEBI:15378"/>
        <dbReference type="ChEBI" id="CHEBI:15379"/>
        <dbReference type="ChEBI" id="CHEBI:16480"/>
        <dbReference type="ChEBI" id="CHEBI:17632"/>
        <dbReference type="ChEBI" id="CHEBI:57783"/>
        <dbReference type="ChEBI" id="CHEBI:58349"/>
        <dbReference type="EC" id="1.14.12.17"/>
    </reaction>
</comment>
<dbReference type="EMBL" id="BLAH01000084">
    <property type="protein sequence ID" value="GES37385.1"/>
    <property type="molecule type" value="Genomic_DNA"/>
</dbReference>
<dbReference type="Gene3D" id="1.10.490.10">
    <property type="entry name" value="Globins"/>
    <property type="match status" value="1"/>
</dbReference>
<evidence type="ECO:0000313" key="14">
    <source>
        <dbReference type="Proteomes" id="UP000325466"/>
    </source>
</evidence>
<feature type="domain" description="FAD-binding FR-type" evidence="12">
    <location>
        <begin position="153"/>
        <end position="268"/>
    </location>
</feature>
<keyword evidence="5" id="KW-0479">Metal-binding</keyword>
<dbReference type="RefSeq" id="WP_006931235.1">
    <property type="nucleotide sequence ID" value="NZ_BAAAYP010000005.1"/>
</dbReference>
<dbReference type="CDD" id="cd06184">
    <property type="entry name" value="flavohem_like_fad_nad_binding"/>
    <property type="match status" value="1"/>
</dbReference>
<dbReference type="SUPFAM" id="SSF52343">
    <property type="entry name" value="Ferredoxin reductase-like, C-terminal NADP-linked domain"/>
    <property type="match status" value="1"/>
</dbReference>
<evidence type="ECO:0000256" key="9">
    <source>
        <dbReference type="ARBA" id="ARBA00049433"/>
    </source>
</evidence>
<evidence type="ECO:0000256" key="7">
    <source>
        <dbReference type="ARBA" id="ARBA00023027"/>
    </source>
</evidence>
<comment type="caution">
    <text evidence="13">The sequence shown here is derived from an EMBL/GenBank/DDBJ whole genome shotgun (WGS) entry which is preliminary data.</text>
</comment>
<keyword evidence="13" id="KW-0560">Oxidoreductase</keyword>
<evidence type="ECO:0000256" key="2">
    <source>
        <dbReference type="ARBA" id="ARBA00012229"/>
    </source>
</evidence>
<dbReference type="SUPFAM" id="SSF63380">
    <property type="entry name" value="Riboflavin synthase domain-like"/>
    <property type="match status" value="1"/>
</dbReference>
<evidence type="ECO:0000259" key="11">
    <source>
        <dbReference type="PROSITE" id="PS01033"/>
    </source>
</evidence>
<dbReference type="InterPro" id="IPR017938">
    <property type="entry name" value="Riboflavin_synthase-like_b-brl"/>
</dbReference>
<dbReference type="Proteomes" id="UP000325466">
    <property type="component" value="Unassembled WGS sequence"/>
</dbReference>
<proteinExistence type="inferred from homology"/>
<dbReference type="Pfam" id="PF00175">
    <property type="entry name" value="NAD_binding_1"/>
    <property type="match status" value="1"/>
</dbReference>
<dbReference type="InterPro" id="IPR012292">
    <property type="entry name" value="Globin/Proto"/>
</dbReference>
<gene>
    <name evidence="13" type="ORF">RAJCM14343_2639</name>
</gene>
<keyword evidence="7" id="KW-0520">NAD</keyword>
<reference evidence="13 14" key="1">
    <citation type="journal article" date="2018" name="Biodegradation">
        <title>1,4-Dioxane degradation characteristics of Rhodococcus aetherivorans JCM 14343.</title>
        <authorList>
            <person name="Inoue D."/>
            <person name="Tsunoda T."/>
            <person name="Yamamoto N."/>
            <person name="Ike M."/>
            <person name="Sei K."/>
        </authorList>
    </citation>
    <scope>NUCLEOTIDE SEQUENCE [LARGE SCALE GENOMIC DNA]</scope>
    <source>
        <strain evidence="13 14">JCM 14343</strain>
    </source>
</reference>